<keyword evidence="1" id="KW-0175">Coiled coil</keyword>
<dbReference type="EMBL" id="LPHD01000049">
    <property type="protein sequence ID" value="KWA83828.1"/>
    <property type="molecule type" value="Genomic_DNA"/>
</dbReference>
<keyword evidence="3" id="KW-0732">Signal</keyword>
<evidence type="ECO:0000313" key="5">
    <source>
        <dbReference type="Proteomes" id="UP000060630"/>
    </source>
</evidence>
<evidence type="ECO:0000256" key="2">
    <source>
        <dbReference type="SAM" id="MobiDB-lite"/>
    </source>
</evidence>
<evidence type="ECO:0000256" key="1">
    <source>
        <dbReference type="SAM" id="Coils"/>
    </source>
</evidence>
<name>A0A106QCM3_9BURK</name>
<dbReference type="Gene3D" id="1.10.287.1490">
    <property type="match status" value="1"/>
</dbReference>
<dbReference type="RefSeq" id="WP_060192046.1">
    <property type="nucleotide sequence ID" value="NZ_LPHD01000049.1"/>
</dbReference>
<feature type="signal peptide" evidence="3">
    <location>
        <begin position="1"/>
        <end position="20"/>
    </location>
</feature>
<dbReference type="AlphaFoldDB" id="A0A106QCM3"/>
<dbReference type="Proteomes" id="UP000060630">
    <property type="component" value="Unassembled WGS sequence"/>
</dbReference>
<feature type="region of interest" description="Disordered" evidence="2">
    <location>
        <begin position="580"/>
        <end position="602"/>
    </location>
</feature>
<sequence>MKLKTIALAMLLSAGGGAYAAPALQTCAPMEVTHNGGAGLSYLLSCNAGGWALTYSGSVPAGTDSVLARYRVQVSNPDGSNFTQTRSVRLPSPAMLGQALLREAVVLDNGDLALRDCPEFSCTLYRPLGSAEKMAKATITVTPEVKRLTDEAARLSAELTQRQTELVAQNGKVSSLELDVRALKAKLDGTEKSLAEAKAALEAAKEQYNADIAGLLDSGKADLAKATASAGAQSSARVAELTSQLAAATAALDAARKELAECKNAHNAAEAAKAKADAEVESRGKQVQANASQSADVATVRLKLEAANSKVDELTGKVSGLERALADANTQLQAAKQTQTERDAALGAAADNLAAAQAKTQPADLSGQLAKALSERAAAADEVARLTKELAGINPAVEKLKLERDDALKGAQQVARDMLEALDQYQLLQTAKDDAEKALESTTNKVMDLSAKLEAANLARELAMQAATTAHADADAQNLKNQELAQQVARAKEQIKALVSERYDLYAKLQATKVELEAATGAKASGSDTVTALRSALYTVKVQQNYLQNVVDGQKQHIGQLETVNAAQAKEIAALRQQLAEMKGRVPQNEQSQASRPPKPDN</sequence>
<accession>A0A106QCM3</accession>
<gene>
    <name evidence="4" type="ORF">WL29_20910</name>
</gene>
<evidence type="ECO:0000256" key="3">
    <source>
        <dbReference type="SAM" id="SignalP"/>
    </source>
</evidence>
<feature type="coiled-coil region" evidence="1">
    <location>
        <begin position="418"/>
        <end position="501"/>
    </location>
</feature>
<dbReference type="PANTHER" id="PTHR23159:SF31">
    <property type="entry name" value="CENTROSOME-ASSOCIATED PROTEIN CEP250 ISOFORM X1"/>
    <property type="match status" value="1"/>
</dbReference>
<proteinExistence type="predicted"/>
<reference evidence="4 5" key="1">
    <citation type="submission" date="2015-11" db="EMBL/GenBank/DDBJ databases">
        <title>Expanding the genomic diversity of Burkholderia species for the development of highly accurate diagnostics.</title>
        <authorList>
            <person name="Sahl J."/>
            <person name="Keim P."/>
            <person name="Wagner D."/>
        </authorList>
    </citation>
    <scope>NUCLEOTIDE SEQUENCE [LARGE SCALE GENOMIC DNA]</scope>
    <source>
        <strain evidence="4 5">MSMB2087WGS</strain>
    </source>
</reference>
<protein>
    <submittedName>
        <fullName evidence="4">Uncharacterized protein</fullName>
    </submittedName>
</protein>
<feature type="chain" id="PRO_5007126925" evidence="3">
    <location>
        <begin position="21"/>
        <end position="602"/>
    </location>
</feature>
<organism evidence="4 5">
    <name type="scientific">Burkholderia ubonensis</name>
    <dbReference type="NCBI Taxonomy" id="101571"/>
    <lineage>
        <taxon>Bacteria</taxon>
        <taxon>Pseudomonadati</taxon>
        <taxon>Pseudomonadota</taxon>
        <taxon>Betaproteobacteria</taxon>
        <taxon>Burkholderiales</taxon>
        <taxon>Burkholderiaceae</taxon>
        <taxon>Burkholderia</taxon>
        <taxon>Burkholderia cepacia complex</taxon>
    </lineage>
</organism>
<evidence type="ECO:0000313" key="4">
    <source>
        <dbReference type="EMBL" id="KWA83828.1"/>
    </source>
</evidence>
<feature type="coiled-coil region" evidence="1">
    <location>
        <begin position="145"/>
        <end position="338"/>
    </location>
</feature>
<dbReference type="PANTHER" id="PTHR23159">
    <property type="entry name" value="CENTROSOMAL PROTEIN 2"/>
    <property type="match status" value="1"/>
</dbReference>
<comment type="caution">
    <text evidence="4">The sequence shown here is derived from an EMBL/GenBank/DDBJ whole genome shotgun (WGS) entry which is preliminary data.</text>
</comment>